<protein>
    <submittedName>
        <fullName evidence="2">MarR family transcriptional regulator</fullName>
    </submittedName>
</protein>
<dbReference type="Gene3D" id="1.10.10.10">
    <property type="entry name" value="Winged helix-like DNA-binding domain superfamily/Winged helix DNA-binding domain"/>
    <property type="match status" value="1"/>
</dbReference>
<evidence type="ECO:0000313" key="2">
    <source>
        <dbReference type="EMBL" id="EME50962.1"/>
    </source>
</evidence>
<dbReference type="SMART" id="SM00347">
    <property type="entry name" value="HTH_MARR"/>
    <property type="match status" value="1"/>
</dbReference>
<sequence length="159" mass="17454">MPPDSGAAGSAESGAAGSVDPITALEHEFMALMRRGRDQLGVRARAVHPQLDPACYPLLVLLGRADAVAMSDLLRDLAIEKSTLTRRIDAAVRLGLVERTTDPHDARARLVALTVDGRDRLSALQQEQTARWRRRLSTWDPADVEQLTALLRRLRDGLD</sequence>
<feature type="domain" description="HTH marR-type" evidence="1">
    <location>
        <begin position="26"/>
        <end position="156"/>
    </location>
</feature>
<name>M2Y7N5_9NOCA</name>
<dbReference type="InterPro" id="IPR000835">
    <property type="entry name" value="HTH_MarR-typ"/>
</dbReference>
<dbReference type="InterPro" id="IPR036388">
    <property type="entry name" value="WH-like_DNA-bd_sf"/>
</dbReference>
<dbReference type="PRINTS" id="PR00598">
    <property type="entry name" value="HTHMARR"/>
</dbReference>
<keyword evidence="3" id="KW-1185">Reference proteome</keyword>
<evidence type="ECO:0000313" key="3">
    <source>
        <dbReference type="Proteomes" id="UP000011731"/>
    </source>
</evidence>
<dbReference type="PANTHER" id="PTHR33164">
    <property type="entry name" value="TRANSCRIPTIONAL REGULATOR, MARR FAMILY"/>
    <property type="match status" value="1"/>
</dbReference>
<dbReference type="PATRIC" id="fig|1278076.4.peg.5582"/>
<dbReference type="InterPro" id="IPR036390">
    <property type="entry name" value="WH_DNA-bd_sf"/>
</dbReference>
<dbReference type="PROSITE" id="PS50995">
    <property type="entry name" value="HTH_MARR_2"/>
    <property type="match status" value="1"/>
</dbReference>
<organism evidence="2 3">
    <name type="scientific">Rhodococcus ruber BKS 20-38</name>
    <dbReference type="NCBI Taxonomy" id="1278076"/>
    <lineage>
        <taxon>Bacteria</taxon>
        <taxon>Bacillati</taxon>
        <taxon>Actinomycetota</taxon>
        <taxon>Actinomycetes</taxon>
        <taxon>Mycobacteriales</taxon>
        <taxon>Nocardiaceae</taxon>
        <taxon>Rhodococcus</taxon>
    </lineage>
</organism>
<dbReference type="EMBL" id="AOEX01000105">
    <property type="protein sequence ID" value="EME50962.1"/>
    <property type="molecule type" value="Genomic_DNA"/>
</dbReference>
<dbReference type="Proteomes" id="UP000011731">
    <property type="component" value="Unassembled WGS sequence"/>
</dbReference>
<gene>
    <name evidence="2" type="ORF">G352_27194</name>
</gene>
<dbReference type="PANTHER" id="PTHR33164:SF57">
    <property type="entry name" value="MARR-FAMILY TRANSCRIPTIONAL REGULATOR"/>
    <property type="match status" value="1"/>
</dbReference>
<reference evidence="2 3" key="1">
    <citation type="journal article" date="2013" name="Genome Announc.">
        <title>Draft Genome Sequence of Rhodococcus ruber Strain BKS 20-38.</title>
        <authorList>
            <person name="Bala M."/>
            <person name="Kumar S."/>
            <person name="Raghava G.P."/>
            <person name="Mayilraj S."/>
        </authorList>
    </citation>
    <scope>NUCLEOTIDE SEQUENCE [LARGE SCALE GENOMIC DNA]</scope>
    <source>
        <strain evidence="2 3">BKS 20-38</strain>
    </source>
</reference>
<dbReference type="SUPFAM" id="SSF46785">
    <property type="entry name" value="Winged helix' DNA-binding domain"/>
    <property type="match status" value="1"/>
</dbReference>
<dbReference type="GO" id="GO:0006950">
    <property type="term" value="P:response to stress"/>
    <property type="evidence" value="ECO:0007669"/>
    <property type="project" value="TreeGrafter"/>
</dbReference>
<dbReference type="AlphaFoldDB" id="M2Y7N5"/>
<accession>M2Y7N5</accession>
<evidence type="ECO:0000259" key="1">
    <source>
        <dbReference type="PROSITE" id="PS50995"/>
    </source>
</evidence>
<proteinExistence type="predicted"/>
<dbReference type="GO" id="GO:0003700">
    <property type="term" value="F:DNA-binding transcription factor activity"/>
    <property type="evidence" value="ECO:0007669"/>
    <property type="project" value="InterPro"/>
</dbReference>
<dbReference type="InterPro" id="IPR039422">
    <property type="entry name" value="MarR/SlyA-like"/>
</dbReference>
<dbReference type="Pfam" id="PF12802">
    <property type="entry name" value="MarR_2"/>
    <property type="match status" value="1"/>
</dbReference>
<comment type="caution">
    <text evidence="2">The sequence shown here is derived from an EMBL/GenBank/DDBJ whole genome shotgun (WGS) entry which is preliminary data.</text>
</comment>